<dbReference type="Proteomes" id="UP001283361">
    <property type="component" value="Unassembled WGS sequence"/>
</dbReference>
<protein>
    <submittedName>
        <fullName evidence="2">Uncharacterized protein</fullName>
    </submittedName>
</protein>
<organism evidence="2 3">
    <name type="scientific">Elysia crispata</name>
    <name type="common">lettuce slug</name>
    <dbReference type="NCBI Taxonomy" id="231223"/>
    <lineage>
        <taxon>Eukaryota</taxon>
        <taxon>Metazoa</taxon>
        <taxon>Spiralia</taxon>
        <taxon>Lophotrochozoa</taxon>
        <taxon>Mollusca</taxon>
        <taxon>Gastropoda</taxon>
        <taxon>Heterobranchia</taxon>
        <taxon>Euthyneura</taxon>
        <taxon>Panpulmonata</taxon>
        <taxon>Sacoglossa</taxon>
        <taxon>Placobranchoidea</taxon>
        <taxon>Plakobranchidae</taxon>
        <taxon>Elysia</taxon>
    </lineage>
</organism>
<keyword evidence="3" id="KW-1185">Reference proteome</keyword>
<feature type="region of interest" description="Disordered" evidence="1">
    <location>
        <begin position="1"/>
        <end position="21"/>
    </location>
</feature>
<evidence type="ECO:0000313" key="2">
    <source>
        <dbReference type="EMBL" id="KAK3765918.1"/>
    </source>
</evidence>
<gene>
    <name evidence="2" type="ORF">RRG08_002164</name>
</gene>
<comment type="caution">
    <text evidence="2">The sequence shown here is derived from an EMBL/GenBank/DDBJ whole genome shotgun (WGS) entry which is preliminary data.</text>
</comment>
<evidence type="ECO:0000256" key="1">
    <source>
        <dbReference type="SAM" id="MobiDB-lite"/>
    </source>
</evidence>
<dbReference type="AlphaFoldDB" id="A0AAE0ZAU0"/>
<reference evidence="2" key="1">
    <citation type="journal article" date="2023" name="G3 (Bethesda)">
        <title>A reference genome for the long-term kleptoplast-retaining sea slug Elysia crispata morphotype clarki.</title>
        <authorList>
            <person name="Eastman K.E."/>
            <person name="Pendleton A.L."/>
            <person name="Shaikh M.A."/>
            <person name="Suttiyut T."/>
            <person name="Ogas R."/>
            <person name="Tomko P."/>
            <person name="Gavelis G."/>
            <person name="Widhalm J.R."/>
            <person name="Wisecaver J.H."/>
        </authorList>
    </citation>
    <scope>NUCLEOTIDE SEQUENCE</scope>
    <source>
        <strain evidence="2">ECLA1</strain>
    </source>
</reference>
<dbReference type="EMBL" id="JAWDGP010004263">
    <property type="protein sequence ID" value="KAK3765918.1"/>
    <property type="molecule type" value="Genomic_DNA"/>
</dbReference>
<accession>A0AAE0ZAU0</accession>
<proteinExistence type="predicted"/>
<name>A0AAE0ZAU0_9GAST</name>
<sequence length="95" mass="10436">MQCCIDHNPPHLTDSSSHVSPLRSEAYVVSSPLTIDEHGERASHRSIDLVPGCTDEGWEMRPERGRGGGQGLNDFLRSFFTMVGDFDEKTAGTAM</sequence>
<evidence type="ECO:0000313" key="3">
    <source>
        <dbReference type="Proteomes" id="UP001283361"/>
    </source>
</evidence>